<reference evidence="9" key="2">
    <citation type="submission" date="2023-01" db="EMBL/GenBank/DDBJ databases">
        <authorList>
            <person name="Sun Q."/>
            <person name="Evtushenko L."/>
        </authorList>
    </citation>
    <scope>NUCLEOTIDE SEQUENCE</scope>
    <source>
        <strain evidence="9">VKM Ac-1069</strain>
    </source>
</reference>
<keyword evidence="7" id="KW-0812">Transmembrane</keyword>
<dbReference type="InterPro" id="IPR016174">
    <property type="entry name" value="Di-haem_cyt_TM"/>
</dbReference>
<dbReference type="Proteomes" id="UP001143463">
    <property type="component" value="Unassembled WGS sequence"/>
</dbReference>
<dbReference type="Gene3D" id="1.20.810.10">
    <property type="entry name" value="Cytochrome Bc1 Complex, Chain C"/>
    <property type="match status" value="1"/>
</dbReference>
<feature type="transmembrane region" description="Helical" evidence="7">
    <location>
        <begin position="206"/>
        <end position="231"/>
    </location>
</feature>
<dbReference type="AlphaFoldDB" id="A0A9W6KY34"/>
<dbReference type="EC" id="7.1.1.8" evidence="2"/>
<dbReference type="InterPro" id="IPR036150">
    <property type="entry name" value="Cyt_b/b6_C_sf"/>
</dbReference>
<organism evidence="9 10">
    <name type="scientific">Pseudonocardia halophobica</name>
    <dbReference type="NCBI Taxonomy" id="29401"/>
    <lineage>
        <taxon>Bacteria</taxon>
        <taxon>Bacillati</taxon>
        <taxon>Actinomycetota</taxon>
        <taxon>Actinomycetes</taxon>
        <taxon>Pseudonocardiales</taxon>
        <taxon>Pseudonocardiaceae</taxon>
        <taxon>Pseudonocardia</taxon>
    </lineage>
</organism>
<accession>A0A9W6KY34</accession>
<evidence type="ECO:0000313" key="10">
    <source>
        <dbReference type="Proteomes" id="UP001143463"/>
    </source>
</evidence>
<dbReference type="InterPro" id="IPR005797">
    <property type="entry name" value="Cyt_b/b6_N"/>
</dbReference>
<dbReference type="Pfam" id="PF13631">
    <property type="entry name" value="Cytochrom_B_N_2"/>
    <property type="match status" value="1"/>
</dbReference>
<feature type="transmembrane region" description="Helical" evidence="7">
    <location>
        <begin position="406"/>
        <end position="426"/>
    </location>
</feature>
<dbReference type="GO" id="GO:0022904">
    <property type="term" value="P:respiratory electron transport chain"/>
    <property type="evidence" value="ECO:0007669"/>
    <property type="project" value="InterPro"/>
</dbReference>
<proteinExistence type="predicted"/>
<dbReference type="GO" id="GO:0008121">
    <property type="term" value="F:quinol-cytochrome-c reductase activity"/>
    <property type="evidence" value="ECO:0007669"/>
    <property type="project" value="UniProtKB-EC"/>
</dbReference>
<keyword evidence="10" id="KW-1185">Reference proteome</keyword>
<dbReference type="PANTHER" id="PTHR19271">
    <property type="entry name" value="CYTOCHROME B"/>
    <property type="match status" value="1"/>
</dbReference>
<evidence type="ECO:0000256" key="2">
    <source>
        <dbReference type="ARBA" id="ARBA00012951"/>
    </source>
</evidence>
<evidence type="ECO:0000256" key="5">
    <source>
        <dbReference type="ARBA" id="ARBA00029568"/>
    </source>
</evidence>
<dbReference type="SUPFAM" id="SSF81342">
    <property type="entry name" value="Transmembrane di-heme cytochromes"/>
    <property type="match status" value="1"/>
</dbReference>
<protein>
    <recommendedName>
        <fullName evidence="3">Cytochrome bc1 complex cytochrome b subunit</fullName>
        <ecNumber evidence="2">7.1.1.8</ecNumber>
    </recommendedName>
    <alternativeName>
        <fullName evidence="5">Cytochrome bc1 reductase complex subunit QcrB</fullName>
    </alternativeName>
</protein>
<dbReference type="GO" id="GO:0016491">
    <property type="term" value="F:oxidoreductase activity"/>
    <property type="evidence" value="ECO:0007669"/>
    <property type="project" value="InterPro"/>
</dbReference>
<comment type="caution">
    <text evidence="9">The sequence shown here is derived from an EMBL/GenBank/DDBJ whole genome shotgun (WGS) entry which is preliminary data.</text>
</comment>
<evidence type="ECO:0000256" key="7">
    <source>
        <dbReference type="SAM" id="Phobius"/>
    </source>
</evidence>
<dbReference type="SUPFAM" id="SSF81648">
    <property type="entry name" value="a domain/subunit of cytochrome bc1 complex (Ubiquinol-cytochrome c reductase)"/>
    <property type="match status" value="1"/>
</dbReference>
<comment type="cofactor">
    <cofactor evidence="1">
        <name>heme</name>
        <dbReference type="ChEBI" id="CHEBI:30413"/>
    </cofactor>
</comment>
<evidence type="ECO:0000256" key="6">
    <source>
        <dbReference type="SAM" id="MobiDB-lite"/>
    </source>
</evidence>
<feature type="transmembrane region" description="Helical" evidence="7">
    <location>
        <begin position="261"/>
        <end position="285"/>
    </location>
</feature>
<dbReference type="GO" id="GO:0016020">
    <property type="term" value="C:membrane"/>
    <property type="evidence" value="ECO:0007669"/>
    <property type="project" value="InterPro"/>
</dbReference>
<feature type="transmembrane region" description="Helical" evidence="7">
    <location>
        <begin position="45"/>
        <end position="65"/>
    </location>
</feature>
<dbReference type="EMBL" id="BSFQ01000002">
    <property type="protein sequence ID" value="GLL09397.1"/>
    <property type="molecule type" value="Genomic_DNA"/>
</dbReference>
<reference evidence="9" key="1">
    <citation type="journal article" date="2014" name="Int. J. Syst. Evol. Microbiol.">
        <title>Complete genome sequence of Corynebacterium casei LMG S-19264T (=DSM 44701T), isolated from a smear-ripened cheese.</title>
        <authorList>
            <consortium name="US DOE Joint Genome Institute (JGI-PGF)"/>
            <person name="Walter F."/>
            <person name="Albersmeier A."/>
            <person name="Kalinowski J."/>
            <person name="Ruckert C."/>
        </authorList>
    </citation>
    <scope>NUCLEOTIDE SEQUENCE</scope>
    <source>
        <strain evidence="9">VKM Ac-1069</strain>
    </source>
</reference>
<evidence type="ECO:0000256" key="4">
    <source>
        <dbReference type="ARBA" id="ARBA00029351"/>
    </source>
</evidence>
<evidence type="ECO:0000256" key="1">
    <source>
        <dbReference type="ARBA" id="ARBA00001971"/>
    </source>
</evidence>
<evidence type="ECO:0000259" key="8">
    <source>
        <dbReference type="PROSITE" id="PS51002"/>
    </source>
</evidence>
<feature type="transmembrane region" description="Helical" evidence="7">
    <location>
        <begin position="376"/>
        <end position="400"/>
    </location>
</feature>
<evidence type="ECO:0000313" key="9">
    <source>
        <dbReference type="EMBL" id="GLL09397.1"/>
    </source>
</evidence>
<feature type="region of interest" description="Disordered" evidence="6">
    <location>
        <begin position="480"/>
        <end position="504"/>
    </location>
</feature>
<sequence>MGLVARTVTRATANALDRRFKAAGGARRQASHVFPKHHSFFWGEFALYSFAVLVVSGVYLALFFVPDTTEVVYRGPYEPMQGLSMSRAYHSVLTLSFEVRAGLFLRQLHHWAALLFVAGMILHMSRNFFTGAFRRPRELTWLGGVALLALGIFEGYLGYSMLDDLLSGLGVRIFSGILLSVPLVGTWLHWAVFGGEFFGDIWISRFFIAHVFLVPALLVALIGMHIGLVWYQKHTQFPGPGAREDTVVGERAVPGFVSRTVANGVCLLAVLGLMAGIFQINPVFLWGPYVPSQVSTYIQPDFYAGFLIGGLRLWPRWEIHLGAYTVPAPFWVGLVLPLLMFALLAAYPLLERLGTGDRGAHQVLQRPRDNPTRTGIGAMGLTFWGILFASGATDVIAATFDIPFELLVWAGRIGLLVLPPLAYVVVRRICLGLQRADRDVLERGVRTGVLQERPDGVYLEVRRPPGGADHAGRPIPLDYGGARVDHRPAASPEPVAGSVTEEQR</sequence>
<dbReference type="PROSITE" id="PS51002">
    <property type="entry name" value="CYTB_NTER"/>
    <property type="match status" value="1"/>
</dbReference>
<gene>
    <name evidence="9" type="primary">qcrB_1</name>
    <name evidence="9" type="ORF">GCM10017577_05370</name>
</gene>
<evidence type="ECO:0000256" key="3">
    <source>
        <dbReference type="ARBA" id="ARBA00016116"/>
    </source>
</evidence>
<keyword evidence="7" id="KW-1133">Transmembrane helix</keyword>
<keyword evidence="7" id="KW-0472">Membrane</keyword>
<feature type="transmembrane region" description="Helical" evidence="7">
    <location>
        <begin position="330"/>
        <end position="350"/>
    </location>
</feature>
<feature type="transmembrane region" description="Helical" evidence="7">
    <location>
        <begin position="108"/>
        <end position="129"/>
    </location>
</feature>
<feature type="domain" description="Cytochrome b/b6 N-terminal region profile" evidence="8">
    <location>
        <begin position="12"/>
        <end position="238"/>
    </location>
</feature>
<feature type="transmembrane region" description="Helical" evidence="7">
    <location>
        <begin position="141"/>
        <end position="159"/>
    </location>
</feature>
<dbReference type="InterPro" id="IPR027387">
    <property type="entry name" value="Cytb/b6-like_sf"/>
</dbReference>
<comment type="catalytic activity">
    <reaction evidence="4">
        <text>a quinol + 2 Fe(III)-[cytochrome c](out) = a quinone + 2 Fe(II)-[cytochrome c](out) + 2 H(+)(out)</text>
        <dbReference type="Rhea" id="RHEA:11484"/>
        <dbReference type="Rhea" id="RHEA-COMP:10350"/>
        <dbReference type="Rhea" id="RHEA-COMP:14399"/>
        <dbReference type="ChEBI" id="CHEBI:15378"/>
        <dbReference type="ChEBI" id="CHEBI:24646"/>
        <dbReference type="ChEBI" id="CHEBI:29033"/>
        <dbReference type="ChEBI" id="CHEBI:29034"/>
        <dbReference type="ChEBI" id="CHEBI:132124"/>
        <dbReference type="EC" id="7.1.1.8"/>
    </reaction>
</comment>
<name>A0A9W6KY34_9PSEU</name>
<dbReference type="PANTHER" id="PTHR19271:SF16">
    <property type="entry name" value="CYTOCHROME B"/>
    <property type="match status" value="1"/>
</dbReference>
<feature type="transmembrane region" description="Helical" evidence="7">
    <location>
        <begin position="171"/>
        <end position="194"/>
    </location>
</feature>